<dbReference type="Proteomes" id="UP001341840">
    <property type="component" value="Unassembled WGS sequence"/>
</dbReference>
<sequence>MFGYINKNPEKKALVEQMGFGVFSHLPKKNLNQRLLKQMFDRYDIYDNTIYSDAGAVKITTRKIGDALGLCSKALTPIFDLETTSSRNWALHVHDFLLQELKKSKQKDHVAIHGYVYVLMIIYFHETHFGEGSKDEKAHSPWIAYWKGETLKKRLRKERRHEAGLLKTWEMIAKKDSLRKKKTTIGEPSSGNDSDAGSESYESSSSSSDSETSNSSESEHSDHEEPPTPPQQEIRSKKKNDHPIVGSNEPVNITQESVASAGVLQPENDHLNEINDVRVNVEDAEVEGPHVMDDSVLEDPQLEPLIVIIPIELEKQSGMATQCLEKDSEVEPEPVNTQILVQFPFSISVQVPPLQPDQHSARTTEDPGEHIEVEPELVTTQSHLEPELTLKPWLQPEAGTNEAETKSAEEVITNVLLSINQDEGQTR</sequence>
<evidence type="ECO:0000313" key="2">
    <source>
        <dbReference type="EMBL" id="MED6142887.1"/>
    </source>
</evidence>
<protein>
    <submittedName>
        <fullName evidence="2">Uncharacterized protein</fullName>
    </submittedName>
</protein>
<evidence type="ECO:0000313" key="3">
    <source>
        <dbReference type="Proteomes" id="UP001341840"/>
    </source>
</evidence>
<comment type="caution">
    <text evidence="2">The sequence shown here is derived from an EMBL/GenBank/DDBJ whole genome shotgun (WGS) entry which is preliminary data.</text>
</comment>
<feature type="compositionally biased region" description="Basic and acidic residues" evidence="1">
    <location>
        <begin position="217"/>
        <end position="226"/>
    </location>
</feature>
<keyword evidence="3" id="KW-1185">Reference proteome</keyword>
<reference evidence="2 3" key="1">
    <citation type="journal article" date="2023" name="Plants (Basel)">
        <title>Bridging the Gap: Combining Genomics and Transcriptomics Approaches to Understand Stylosanthes scabra, an Orphan Legume from the Brazilian Caatinga.</title>
        <authorList>
            <person name="Ferreira-Neto J.R.C."/>
            <person name="da Silva M.D."/>
            <person name="Binneck E."/>
            <person name="de Melo N.F."/>
            <person name="da Silva R.H."/>
            <person name="de Melo A.L.T.M."/>
            <person name="Pandolfi V."/>
            <person name="Bustamante F.O."/>
            <person name="Brasileiro-Vidal A.C."/>
            <person name="Benko-Iseppon A.M."/>
        </authorList>
    </citation>
    <scope>NUCLEOTIDE SEQUENCE [LARGE SCALE GENOMIC DNA]</scope>
    <source>
        <tissue evidence="2">Leaves</tissue>
    </source>
</reference>
<accession>A0ABU6T2K9</accession>
<feature type="region of interest" description="Disordered" evidence="1">
    <location>
        <begin position="180"/>
        <end position="253"/>
    </location>
</feature>
<feature type="compositionally biased region" description="Low complexity" evidence="1">
    <location>
        <begin position="193"/>
        <end position="216"/>
    </location>
</feature>
<feature type="region of interest" description="Disordered" evidence="1">
    <location>
        <begin position="388"/>
        <end position="407"/>
    </location>
</feature>
<dbReference type="PANTHER" id="PTHR34835">
    <property type="entry name" value="OS07G0283600 PROTEIN-RELATED"/>
    <property type="match status" value="1"/>
</dbReference>
<evidence type="ECO:0000256" key="1">
    <source>
        <dbReference type="SAM" id="MobiDB-lite"/>
    </source>
</evidence>
<proteinExistence type="predicted"/>
<organism evidence="2 3">
    <name type="scientific">Stylosanthes scabra</name>
    <dbReference type="NCBI Taxonomy" id="79078"/>
    <lineage>
        <taxon>Eukaryota</taxon>
        <taxon>Viridiplantae</taxon>
        <taxon>Streptophyta</taxon>
        <taxon>Embryophyta</taxon>
        <taxon>Tracheophyta</taxon>
        <taxon>Spermatophyta</taxon>
        <taxon>Magnoliopsida</taxon>
        <taxon>eudicotyledons</taxon>
        <taxon>Gunneridae</taxon>
        <taxon>Pentapetalae</taxon>
        <taxon>rosids</taxon>
        <taxon>fabids</taxon>
        <taxon>Fabales</taxon>
        <taxon>Fabaceae</taxon>
        <taxon>Papilionoideae</taxon>
        <taxon>50 kb inversion clade</taxon>
        <taxon>dalbergioids sensu lato</taxon>
        <taxon>Dalbergieae</taxon>
        <taxon>Pterocarpus clade</taxon>
        <taxon>Stylosanthes</taxon>
    </lineage>
</organism>
<name>A0ABU6T2K9_9FABA</name>
<dbReference type="EMBL" id="JASCZI010090624">
    <property type="protein sequence ID" value="MED6142887.1"/>
    <property type="molecule type" value="Genomic_DNA"/>
</dbReference>
<gene>
    <name evidence="2" type="ORF">PIB30_001655</name>
</gene>